<dbReference type="EMBL" id="UGHP01000001">
    <property type="protein sequence ID" value="STQ79971.1"/>
    <property type="molecule type" value="Genomic_DNA"/>
</dbReference>
<organism evidence="3 4">
    <name type="scientific">Hafnia alvei</name>
    <dbReference type="NCBI Taxonomy" id="569"/>
    <lineage>
        <taxon>Bacteria</taxon>
        <taxon>Pseudomonadati</taxon>
        <taxon>Pseudomonadota</taxon>
        <taxon>Gammaproteobacteria</taxon>
        <taxon>Enterobacterales</taxon>
        <taxon>Hafniaceae</taxon>
        <taxon>Hafnia</taxon>
    </lineage>
</organism>
<accession>A0A377PJ63</accession>
<protein>
    <submittedName>
        <fullName evidence="3">Hemin-binding periplasmic protein hmuT</fullName>
    </submittedName>
</protein>
<feature type="chain" id="PRO_5016804043" evidence="1">
    <location>
        <begin position="21"/>
        <end position="279"/>
    </location>
</feature>
<feature type="domain" description="Fe/B12 periplasmic-binding" evidence="2">
    <location>
        <begin position="23"/>
        <end position="278"/>
    </location>
</feature>
<dbReference type="AlphaFoldDB" id="A0A377PJ63"/>
<dbReference type="SUPFAM" id="SSF53807">
    <property type="entry name" value="Helical backbone' metal receptor"/>
    <property type="match status" value="1"/>
</dbReference>
<name>A0A377PJ63_HAFAL</name>
<dbReference type="Gene3D" id="3.40.50.1980">
    <property type="entry name" value="Nitrogenase molybdenum iron protein domain"/>
    <property type="match status" value="2"/>
</dbReference>
<dbReference type="PANTHER" id="PTHR30535">
    <property type="entry name" value="VITAMIN B12-BINDING PROTEIN"/>
    <property type="match status" value="1"/>
</dbReference>
<proteinExistence type="predicted"/>
<reference evidence="3 4" key="1">
    <citation type="submission" date="2018-06" db="EMBL/GenBank/DDBJ databases">
        <authorList>
            <consortium name="Pathogen Informatics"/>
            <person name="Doyle S."/>
        </authorList>
    </citation>
    <scope>NUCLEOTIDE SEQUENCE [LARGE SCALE GENOMIC DNA]</scope>
    <source>
        <strain evidence="3 4">NCTC8105</strain>
    </source>
</reference>
<evidence type="ECO:0000313" key="4">
    <source>
        <dbReference type="Proteomes" id="UP000254821"/>
    </source>
</evidence>
<evidence type="ECO:0000256" key="1">
    <source>
        <dbReference type="SAM" id="SignalP"/>
    </source>
</evidence>
<keyword evidence="1" id="KW-0732">Signal</keyword>
<sequence>MMKKLIIAALALLLTSGAMAQERLVVAGGSLVELLYALGAGDTLVGVDETTSYPPETKALPHIGYWKQLSAEGILSLAPTTFITWQDAEPKLVLNQLAQQKVKVLTLPRTPATVERMYRNIHTLATSVNKTAQGDELVASLQQRLAAAAQKNQQIAKPVRVMFLLSPGGGVPQIAGTESVAGTILSLAGGQNIASHAEYKTYSGEAIIAANPDVIVVTTQSLASADGKKQLGNVAGVTRTAAWKNQRIVEIDQSLILGMGPRIVDAVEFLQQQLYPNPA</sequence>
<evidence type="ECO:0000313" key="3">
    <source>
        <dbReference type="EMBL" id="STQ79971.1"/>
    </source>
</evidence>
<dbReference type="PROSITE" id="PS50983">
    <property type="entry name" value="FE_B12_PBP"/>
    <property type="match status" value="1"/>
</dbReference>
<feature type="signal peptide" evidence="1">
    <location>
        <begin position="1"/>
        <end position="20"/>
    </location>
</feature>
<dbReference type="InterPro" id="IPR002491">
    <property type="entry name" value="ABC_transptr_periplasmic_BD"/>
</dbReference>
<dbReference type="Proteomes" id="UP000254821">
    <property type="component" value="Unassembled WGS sequence"/>
</dbReference>
<evidence type="ECO:0000259" key="2">
    <source>
        <dbReference type="PROSITE" id="PS50983"/>
    </source>
</evidence>
<dbReference type="Pfam" id="PF01497">
    <property type="entry name" value="Peripla_BP_2"/>
    <property type="match status" value="1"/>
</dbReference>
<dbReference type="InterPro" id="IPR050902">
    <property type="entry name" value="ABC_Transporter_SBP"/>
</dbReference>
<dbReference type="PANTHER" id="PTHR30535:SF4">
    <property type="entry name" value="HEMIN-BINDING PERIPLASMIC PROTEIN HMUT"/>
    <property type="match status" value="1"/>
</dbReference>
<gene>
    <name evidence="3" type="primary">hmuT_1</name>
    <name evidence="3" type="ORF">NCTC8105_02075</name>
</gene>